<evidence type="ECO:0000313" key="2">
    <source>
        <dbReference type="EMBL" id="TJQ08494.1"/>
    </source>
</evidence>
<evidence type="ECO:0000313" key="3">
    <source>
        <dbReference type="Proteomes" id="UP000309937"/>
    </source>
</evidence>
<comment type="caution">
    <text evidence="2">The sequence shown here is derived from an EMBL/GenBank/DDBJ whole genome shotgun (WGS) entry which is preliminary data.</text>
</comment>
<feature type="transmembrane region" description="Helical" evidence="1">
    <location>
        <begin position="20"/>
        <end position="45"/>
    </location>
</feature>
<proteinExistence type="predicted"/>
<keyword evidence="1" id="KW-0472">Membrane</keyword>
<protein>
    <submittedName>
        <fullName evidence="2">Uncharacterized protein</fullName>
    </submittedName>
</protein>
<dbReference type="RefSeq" id="WP_136801679.1">
    <property type="nucleotide sequence ID" value="NZ_NWRY01000034.1"/>
</dbReference>
<dbReference type="AlphaFoldDB" id="A0A4T8IIF1"/>
<keyword evidence="1" id="KW-0812">Transmembrane</keyword>
<sequence length="193" mass="21053">MGYSGIGLNGDTKYQLITIPFLTMLGTWVSGVGAFSAVATSLLLAHRSLKENSEEIAIRYSMVLIPSMYLPSTTDTAISITITNKRKVRSNIQSVVLQFSNNKAMNIWVNPGTLISGKLPHVLEDYGDILMLIIPESITASVTDEGFVKECQGNTLGEGSVVVHTTTKTFVKKLTLPQVKPFNDKFKSVLTKP</sequence>
<name>A0A4T8IIF1_ECOLX</name>
<dbReference type="EMBL" id="RRGJ01000057">
    <property type="protein sequence ID" value="TJQ08494.1"/>
    <property type="molecule type" value="Genomic_DNA"/>
</dbReference>
<accession>A0A4T8IIF1</accession>
<gene>
    <name evidence="2" type="ORF">C9Z68_23480</name>
</gene>
<keyword evidence="1" id="KW-1133">Transmembrane helix</keyword>
<organism evidence="2 3">
    <name type="scientific">Escherichia coli</name>
    <dbReference type="NCBI Taxonomy" id="562"/>
    <lineage>
        <taxon>Bacteria</taxon>
        <taxon>Pseudomonadati</taxon>
        <taxon>Pseudomonadota</taxon>
        <taxon>Gammaproteobacteria</taxon>
        <taxon>Enterobacterales</taxon>
        <taxon>Enterobacteriaceae</taxon>
        <taxon>Escherichia</taxon>
    </lineage>
</organism>
<dbReference type="Proteomes" id="UP000309937">
    <property type="component" value="Unassembled WGS sequence"/>
</dbReference>
<evidence type="ECO:0000256" key="1">
    <source>
        <dbReference type="SAM" id="Phobius"/>
    </source>
</evidence>
<reference evidence="2 3" key="1">
    <citation type="submission" date="2018-12" db="EMBL/GenBank/DDBJ databases">
        <title>Food and Water Safety Consortium.</title>
        <authorList>
            <person name="Tyson S."/>
            <person name="Peterson C.-L."/>
            <person name="Olson A."/>
            <person name="Tyler S."/>
            <person name="Cabral J."/>
            <person name="Lynch T."/>
            <person name="Knox N."/>
            <person name="Van Domselaar G."/>
            <person name="Graham M."/>
        </authorList>
    </citation>
    <scope>NUCLEOTIDE SEQUENCE [LARGE SCALE GENOMIC DNA]</scope>
    <source>
        <strain evidence="2 3">FWSEC0118</strain>
    </source>
</reference>